<feature type="transmembrane region" description="Helical" evidence="1">
    <location>
        <begin position="33"/>
        <end position="53"/>
    </location>
</feature>
<dbReference type="Pfam" id="PF11381">
    <property type="entry name" value="DUF3185"/>
    <property type="match status" value="1"/>
</dbReference>
<dbReference type="EMBL" id="CP000124">
    <property type="protein sequence ID" value="ABA49415.1"/>
    <property type="molecule type" value="Genomic_DNA"/>
</dbReference>
<evidence type="ECO:0000313" key="2">
    <source>
        <dbReference type="EMBL" id="ABA49415.1"/>
    </source>
</evidence>
<protein>
    <submittedName>
        <fullName evidence="2">Predicted membrane protein-related protein</fullName>
    </submittedName>
</protein>
<organism evidence="2 3">
    <name type="scientific">Burkholderia pseudomallei (strain 1710b)</name>
    <dbReference type="NCBI Taxonomy" id="320372"/>
    <lineage>
        <taxon>Bacteria</taxon>
        <taxon>Pseudomonadati</taxon>
        <taxon>Pseudomonadota</taxon>
        <taxon>Betaproteobacteria</taxon>
        <taxon>Burkholderiales</taxon>
        <taxon>Burkholderiaceae</taxon>
        <taxon>Burkholderia</taxon>
        <taxon>pseudomallei group</taxon>
    </lineage>
</organism>
<dbReference type="HOGENOM" id="CLU_185884_2_0_4"/>
<dbReference type="Proteomes" id="UP000002700">
    <property type="component" value="Chromosome I"/>
</dbReference>
<dbReference type="EnsemblBacteria" id="ABA49415">
    <property type="protein sequence ID" value="ABA49415"/>
    <property type="gene ID" value="BURPS1710b_0399"/>
</dbReference>
<keyword evidence="1" id="KW-1133">Transmembrane helix</keyword>
<evidence type="ECO:0000313" key="3">
    <source>
        <dbReference type="Proteomes" id="UP000002700"/>
    </source>
</evidence>
<keyword evidence="1" id="KW-0472">Membrane</keyword>
<dbReference type="KEGG" id="bpm:BURPS1710b_0399"/>
<accession>Q3JX90</accession>
<keyword evidence="1" id="KW-0812">Transmembrane</keyword>
<name>Q3JX90_BURP1</name>
<dbReference type="AlphaFoldDB" id="Q3JX90"/>
<evidence type="ECO:0000256" key="1">
    <source>
        <dbReference type="SAM" id="Phobius"/>
    </source>
</evidence>
<sequence length="97" mass="9951">MQQRRAAMDAAAALPYTAASSSSVSARIFMTRAISVALIVGGVVLLYFGGQSFHSINDGVARFFTGSPSTKTIMLIAGGVVATLVGLIGLSMPSGKR</sequence>
<feature type="transmembrane region" description="Helical" evidence="1">
    <location>
        <begin position="73"/>
        <end position="92"/>
    </location>
</feature>
<gene>
    <name evidence="2" type="ordered locus">BURPS1710b_0399</name>
</gene>
<proteinExistence type="predicted"/>
<reference evidence="2 3" key="1">
    <citation type="submission" date="2005-09" db="EMBL/GenBank/DDBJ databases">
        <authorList>
            <person name="Woods D.E."/>
            <person name="Nierman W.C."/>
        </authorList>
    </citation>
    <scope>NUCLEOTIDE SEQUENCE [LARGE SCALE GENOMIC DNA]</scope>
    <source>
        <strain evidence="2 3">1710b</strain>
    </source>
</reference>
<dbReference type="InterPro" id="IPR021521">
    <property type="entry name" value="DUF3185"/>
</dbReference>